<keyword evidence="1" id="KW-0863">Zinc-finger</keyword>
<keyword evidence="4" id="KW-1185">Reference proteome</keyword>
<dbReference type="Proteomes" id="UP000198287">
    <property type="component" value="Unassembled WGS sequence"/>
</dbReference>
<dbReference type="PROSITE" id="PS50157">
    <property type="entry name" value="ZINC_FINGER_C2H2_2"/>
    <property type="match status" value="1"/>
</dbReference>
<dbReference type="GO" id="GO:0000981">
    <property type="term" value="F:DNA-binding transcription factor activity, RNA polymerase II-specific"/>
    <property type="evidence" value="ECO:0007669"/>
    <property type="project" value="TreeGrafter"/>
</dbReference>
<dbReference type="InterPro" id="IPR013087">
    <property type="entry name" value="Znf_C2H2_type"/>
</dbReference>
<protein>
    <submittedName>
        <fullName evidence="3">ATM interactor</fullName>
    </submittedName>
</protein>
<dbReference type="SMART" id="SM00355">
    <property type="entry name" value="ZnF_C2H2"/>
    <property type="match status" value="4"/>
</dbReference>
<dbReference type="Gene3D" id="3.30.160.60">
    <property type="entry name" value="Classic Zinc Finger"/>
    <property type="match status" value="1"/>
</dbReference>
<dbReference type="InterPro" id="IPR055303">
    <property type="entry name" value="ATMIN"/>
</dbReference>
<accession>A0A226E7U4</accession>
<dbReference type="EMBL" id="LNIX01000006">
    <property type="protein sequence ID" value="OXA53164.1"/>
    <property type="molecule type" value="Genomic_DNA"/>
</dbReference>
<evidence type="ECO:0000259" key="2">
    <source>
        <dbReference type="PROSITE" id="PS50157"/>
    </source>
</evidence>
<dbReference type="PANTHER" id="PTHR46664">
    <property type="entry name" value="ATM INTERACTOR"/>
    <property type="match status" value="1"/>
</dbReference>
<dbReference type="GO" id="GO:0008270">
    <property type="term" value="F:zinc ion binding"/>
    <property type="evidence" value="ECO:0007669"/>
    <property type="project" value="UniProtKB-KW"/>
</dbReference>
<dbReference type="OrthoDB" id="6354171at2759"/>
<proteinExistence type="predicted"/>
<name>A0A226E7U4_FOLCA</name>
<evidence type="ECO:0000313" key="4">
    <source>
        <dbReference type="Proteomes" id="UP000198287"/>
    </source>
</evidence>
<keyword evidence="1" id="KW-0479">Metal-binding</keyword>
<dbReference type="PANTHER" id="PTHR46664:SF1">
    <property type="entry name" value="ATM INTERACTOR"/>
    <property type="match status" value="1"/>
</dbReference>
<gene>
    <name evidence="3" type="ORF">Fcan01_12267</name>
</gene>
<dbReference type="GO" id="GO:0045944">
    <property type="term" value="P:positive regulation of transcription by RNA polymerase II"/>
    <property type="evidence" value="ECO:0007669"/>
    <property type="project" value="InterPro"/>
</dbReference>
<dbReference type="GO" id="GO:0000976">
    <property type="term" value="F:transcription cis-regulatory region binding"/>
    <property type="evidence" value="ECO:0007669"/>
    <property type="project" value="InterPro"/>
</dbReference>
<organism evidence="3 4">
    <name type="scientific">Folsomia candida</name>
    <name type="common">Springtail</name>
    <dbReference type="NCBI Taxonomy" id="158441"/>
    <lineage>
        <taxon>Eukaryota</taxon>
        <taxon>Metazoa</taxon>
        <taxon>Ecdysozoa</taxon>
        <taxon>Arthropoda</taxon>
        <taxon>Hexapoda</taxon>
        <taxon>Collembola</taxon>
        <taxon>Entomobryomorpha</taxon>
        <taxon>Isotomoidea</taxon>
        <taxon>Isotomidae</taxon>
        <taxon>Proisotominae</taxon>
        <taxon>Folsomia</taxon>
    </lineage>
</organism>
<comment type="caution">
    <text evidence="3">The sequence shown here is derived from an EMBL/GenBank/DDBJ whole genome shotgun (WGS) entry which is preliminary data.</text>
</comment>
<feature type="domain" description="C2H2-type" evidence="2">
    <location>
        <begin position="189"/>
        <end position="218"/>
    </location>
</feature>
<dbReference type="PROSITE" id="PS00028">
    <property type="entry name" value="ZINC_FINGER_C2H2_1"/>
    <property type="match status" value="1"/>
</dbReference>
<dbReference type="STRING" id="158441.A0A226E7U4"/>
<sequence length="649" mass="71404">METPVCSPVPNVAMNQTPLPSAAVGFILLNNGSLFSFGLLPPSVEARAAPGPDEWNEIKICPPFTVLALPPTKLAICPADFCNDKVKSYESHARKHLSLILAEQRKTTRLNGNCDFPSSLKFGYYCNDGDCYAGLLMLDQSRGFNRMKYLKQHYLKVHAPRTFACSNCSKCFASLGLLGGHIKNCGNSFECSTCQKQYNTLEALQTHCRRHNHSTDYSKYKDFIENAKNEISSIRKAEKDLKQKGKPEPLPVQVIVPRPKTITCGPGGTPSHVVWTYDCGIDAPMVKSETCTQTETEIKPLDLFSSSKPNNPTSRVIRRKRSAETQTGKMKLKVSTEAQTLNVTKRRRTSKKQIAVEAETQCSSAPAINSRSDSDEISTPDNIFLDAGVIFLPPSETPDSPDELYHSSNSGGGISLPALMAMVGIVGDSIEIVPDHEQELMDITTNSGIIPVASAPSAVVNVLDQQFEVGVNGYTTSPPTSEVCVGFDEAFDLEDYLRFELTRETQTDSSLLGLNIPEPDLTSLINSFVAVSAAETQTSFFGTESEDNPASRNLNILSTSYPERYAPGNIYDENYSRRFEDSFVKLTQDLNSHNSPTYLETIDGETQTSFPANGELFQNMDNMFLSLFNDSTSLITDEEAASRGSHLRF</sequence>
<keyword evidence="1" id="KW-0862">Zinc</keyword>
<evidence type="ECO:0000313" key="3">
    <source>
        <dbReference type="EMBL" id="OXA53164.1"/>
    </source>
</evidence>
<evidence type="ECO:0000256" key="1">
    <source>
        <dbReference type="PROSITE-ProRule" id="PRU00042"/>
    </source>
</evidence>
<dbReference type="GO" id="GO:0005634">
    <property type="term" value="C:nucleus"/>
    <property type="evidence" value="ECO:0007669"/>
    <property type="project" value="TreeGrafter"/>
</dbReference>
<dbReference type="AlphaFoldDB" id="A0A226E7U4"/>
<reference evidence="3 4" key="1">
    <citation type="submission" date="2015-12" db="EMBL/GenBank/DDBJ databases">
        <title>The genome of Folsomia candida.</title>
        <authorList>
            <person name="Faddeeva A."/>
            <person name="Derks M.F."/>
            <person name="Anvar Y."/>
            <person name="Smit S."/>
            <person name="Van Straalen N."/>
            <person name="Roelofs D."/>
        </authorList>
    </citation>
    <scope>NUCLEOTIDE SEQUENCE [LARGE SCALE GENOMIC DNA]</scope>
    <source>
        <strain evidence="3 4">VU population</strain>
        <tissue evidence="3">Whole body</tissue>
    </source>
</reference>